<name>A0A5E9G0P3_9MICO</name>
<dbReference type="EMBL" id="FNIB01000009">
    <property type="protein sequence ID" value="SDO00407.1"/>
    <property type="molecule type" value="Genomic_DNA"/>
</dbReference>
<dbReference type="Proteomes" id="UP000199639">
    <property type="component" value="Unassembled WGS sequence"/>
</dbReference>
<evidence type="ECO:0000313" key="1">
    <source>
        <dbReference type="EMBL" id="SDO00407.1"/>
    </source>
</evidence>
<accession>A0A5E9G0P3</accession>
<proteinExistence type="predicted"/>
<protein>
    <submittedName>
        <fullName evidence="1">Uncharacterized protein</fullName>
    </submittedName>
</protein>
<evidence type="ECO:0000313" key="2">
    <source>
        <dbReference type="Proteomes" id="UP000199639"/>
    </source>
</evidence>
<reference evidence="1 2" key="1">
    <citation type="submission" date="2016-10" db="EMBL/GenBank/DDBJ databases">
        <authorList>
            <person name="Varghese N."/>
            <person name="Submissions S."/>
        </authorList>
    </citation>
    <scope>NUCLEOTIDE SEQUENCE [LARGE SCALE GENOMIC DNA]</scope>
    <source>
        <strain evidence="1 2">CGMCC 1.11215</strain>
    </source>
</reference>
<sequence>MARNKMTSKLTPVRVAVRLPNGDVGTGIRHKNLVPAERNLPGSPSAGPRPAVAVGSEVPAVRAGAVGATSGETEPWSEGGDYHPEYIRSHLGESSKNYSDYEVWTIETAYALNIGAAAKVVANGNRDAAGYLLLPVGWEASRSEEDRLADLDKAIQEFDAWKEKYEADKARQPARQSRISITVY</sequence>
<dbReference type="AlphaFoldDB" id="A0A5E9G0P3"/>
<gene>
    <name evidence="1" type="ORF">SAMN05216368_10919</name>
</gene>
<organism evidence="1 2">
    <name type="scientific">Cryobacterium flavum</name>
    <dbReference type="NCBI Taxonomy" id="1424659"/>
    <lineage>
        <taxon>Bacteria</taxon>
        <taxon>Bacillati</taxon>
        <taxon>Actinomycetota</taxon>
        <taxon>Actinomycetes</taxon>
        <taxon>Micrococcales</taxon>
        <taxon>Microbacteriaceae</taxon>
        <taxon>Cryobacterium</taxon>
    </lineage>
</organism>